<accession>A0A3L8DR87</accession>
<sequence>MSLDRQRRHKRLLQVPVKDNTRLCCRASVSKTRSNMDLLSLGFCSLELGDVKSSKEDFLQVECNDVLEKNDGVRERRCRLRSNREKSRDDTQVITLDEVAWHDALDDCWLVIYDYVYDCTEFLSNHPGGQDVLLEYAGRDATLAFIGTGHSAVARTMLDRYKIGELPPEERIFRIPDGVKVSGF</sequence>
<evidence type="ECO:0000259" key="6">
    <source>
        <dbReference type="PROSITE" id="PS50255"/>
    </source>
</evidence>
<evidence type="ECO:0000256" key="3">
    <source>
        <dbReference type="ARBA" id="ARBA00023004"/>
    </source>
</evidence>
<feature type="domain" description="Cytochrome b5 heme-binding" evidence="6">
    <location>
        <begin position="91"/>
        <end position="167"/>
    </location>
</feature>
<organism evidence="7">
    <name type="scientific">Ooceraea biroi</name>
    <name type="common">Clonal raider ant</name>
    <name type="synonym">Cerapachys biroi</name>
    <dbReference type="NCBI Taxonomy" id="2015173"/>
    <lineage>
        <taxon>Eukaryota</taxon>
        <taxon>Metazoa</taxon>
        <taxon>Ecdysozoa</taxon>
        <taxon>Arthropoda</taxon>
        <taxon>Hexapoda</taxon>
        <taxon>Insecta</taxon>
        <taxon>Pterygota</taxon>
        <taxon>Neoptera</taxon>
        <taxon>Endopterygota</taxon>
        <taxon>Hymenoptera</taxon>
        <taxon>Apocrita</taxon>
        <taxon>Aculeata</taxon>
        <taxon>Formicoidea</taxon>
        <taxon>Formicidae</taxon>
        <taxon>Dorylinae</taxon>
        <taxon>Ooceraea</taxon>
    </lineage>
</organism>
<dbReference type="EMBL" id="QOIP01000005">
    <property type="protein sequence ID" value="RLU22308.1"/>
    <property type="molecule type" value="Genomic_DNA"/>
</dbReference>
<reference evidence="7" key="2">
    <citation type="submission" date="2018-07" db="EMBL/GenBank/DDBJ databases">
        <authorList>
            <person name="Mckenzie S.K."/>
            <person name="Kronauer D.J.C."/>
        </authorList>
    </citation>
    <scope>NUCLEOTIDE SEQUENCE</scope>
    <source>
        <strain evidence="7">Clonal line C1</strain>
    </source>
</reference>
<comment type="caution">
    <text evidence="7">The sequence shown here is derived from an EMBL/GenBank/DDBJ whole genome shotgun (WGS) entry which is preliminary data.</text>
</comment>
<dbReference type="Gene3D" id="3.10.120.10">
    <property type="entry name" value="Cytochrome b5-like heme/steroid binding domain"/>
    <property type="match status" value="1"/>
</dbReference>
<dbReference type="PANTHER" id="PTHR19359">
    <property type="entry name" value="CYTOCHROME B5"/>
    <property type="match status" value="1"/>
</dbReference>
<dbReference type="PRINTS" id="PR00363">
    <property type="entry name" value="CYTOCHROMEB5"/>
</dbReference>
<dbReference type="GO" id="GO:0046872">
    <property type="term" value="F:metal ion binding"/>
    <property type="evidence" value="ECO:0007669"/>
    <property type="project" value="UniProtKB-UniRule"/>
</dbReference>
<keyword evidence="1 5" id="KW-0349">Heme</keyword>
<dbReference type="Pfam" id="PF00173">
    <property type="entry name" value="Cyt-b5"/>
    <property type="match status" value="1"/>
</dbReference>
<dbReference type="OrthoDB" id="260519at2759"/>
<dbReference type="InterPro" id="IPR050668">
    <property type="entry name" value="Cytochrome_b5"/>
</dbReference>
<keyword evidence="3 5" id="KW-0408">Iron</keyword>
<dbReference type="InterPro" id="IPR018506">
    <property type="entry name" value="Cyt_B5_heme-BS"/>
</dbReference>
<reference evidence="7" key="1">
    <citation type="journal article" date="2018" name="Genome Res.">
        <title>The genomic architecture and molecular evolution of ant odorant receptors.</title>
        <authorList>
            <person name="McKenzie S.K."/>
            <person name="Kronauer D.J.C."/>
        </authorList>
    </citation>
    <scope>NUCLEOTIDE SEQUENCE [LARGE SCALE GENOMIC DNA]</scope>
    <source>
        <strain evidence="7">Clonal line C1</strain>
    </source>
</reference>
<dbReference type="SUPFAM" id="SSF55856">
    <property type="entry name" value="Cytochrome b5-like heme/steroid binding domain"/>
    <property type="match status" value="1"/>
</dbReference>
<name>A0A3L8DR87_OOCBI</name>
<proteinExistence type="inferred from homology"/>
<dbReference type="PANTHER" id="PTHR19359:SF41">
    <property type="entry name" value="GEO08203P1"/>
    <property type="match status" value="1"/>
</dbReference>
<evidence type="ECO:0000256" key="2">
    <source>
        <dbReference type="ARBA" id="ARBA00022723"/>
    </source>
</evidence>
<evidence type="ECO:0000256" key="5">
    <source>
        <dbReference type="RuleBase" id="RU362121"/>
    </source>
</evidence>
<dbReference type="GO" id="GO:0016020">
    <property type="term" value="C:membrane"/>
    <property type="evidence" value="ECO:0007669"/>
    <property type="project" value="TreeGrafter"/>
</dbReference>
<dbReference type="SMART" id="SM01117">
    <property type="entry name" value="Cyt-b5"/>
    <property type="match status" value="1"/>
</dbReference>
<dbReference type="PROSITE" id="PS00191">
    <property type="entry name" value="CYTOCHROME_B5_1"/>
    <property type="match status" value="1"/>
</dbReference>
<dbReference type="GO" id="GO:0020037">
    <property type="term" value="F:heme binding"/>
    <property type="evidence" value="ECO:0007669"/>
    <property type="project" value="UniProtKB-UniRule"/>
</dbReference>
<dbReference type="InterPro" id="IPR001199">
    <property type="entry name" value="Cyt_B5-like_heme/steroid-bd"/>
</dbReference>
<comment type="similarity">
    <text evidence="4 5">Belongs to the cytochrome b5 family.</text>
</comment>
<protein>
    <recommendedName>
        <fullName evidence="6">Cytochrome b5 heme-binding domain-containing protein</fullName>
    </recommendedName>
</protein>
<evidence type="ECO:0000256" key="4">
    <source>
        <dbReference type="ARBA" id="ARBA00038168"/>
    </source>
</evidence>
<gene>
    <name evidence="7" type="ORF">DMN91_004586</name>
</gene>
<dbReference type="PROSITE" id="PS50255">
    <property type="entry name" value="CYTOCHROME_B5_2"/>
    <property type="match status" value="1"/>
</dbReference>
<dbReference type="InterPro" id="IPR036400">
    <property type="entry name" value="Cyt_B5-like_heme/steroid_sf"/>
</dbReference>
<evidence type="ECO:0000313" key="7">
    <source>
        <dbReference type="EMBL" id="RLU22308.1"/>
    </source>
</evidence>
<keyword evidence="2 5" id="KW-0479">Metal-binding</keyword>
<dbReference type="FunFam" id="3.10.120.10:FF:000007">
    <property type="entry name" value="Sulfite oxidase, mitochondrial"/>
    <property type="match status" value="1"/>
</dbReference>
<dbReference type="Proteomes" id="UP000279307">
    <property type="component" value="Chromosome 5"/>
</dbReference>
<evidence type="ECO:0000256" key="1">
    <source>
        <dbReference type="ARBA" id="ARBA00022617"/>
    </source>
</evidence>
<dbReference type="AlphaFoldDB" id="A0A3L8DR87"/>